<accession>A0ABV2TH55</accession>
<dbReference type="RefSeq" id="WP_354599711.1">
    <property type="nucleotide sequence ID" value="NZ_JBEWZI010000003.1"/>
</dbReference>
<dbReference type="InterPro" id="IPR050245">
    <property type="entry name" value="PrsA_foldase"/>
</dbReference>
<proteinExistence type="inferred from homology"/>
<name>A0ABV2TH55_9RHOO</name>
<dbReference type="PROSITE" id="PS51257">
    <property type="entry name" value="PROKAR_LIPOPROTEIN"/>
    <property type="match status" value="1"/>
</dbReference>
<evidence type="ECO:0000256" key="5">
    <source>
        <dbReference type="ARBA" id="ARBA00023110"/>
    </source>
</evidence>
<organism evidence="10 11">
    <name type="scientific">Uliginosibacterium flavum</name>
    <dbReference type="NCBI Taxonomy" id="1396831"/>
    <lineage>
        <taxon>Bacteria</taxon>
        <taxon>Pseudomonadati</taxon>
        <taxon>Pseudomonadota</taxon>
        <taxon>Betaproteobacteria</taxon>
        <taxon>Rhodocyclales</taxon>
        <taxon>Zoogloeaceae</taxon>
        <taxon>Uliginosibacterium</taxon>
    </lineage>
</organism>
<feature type="chain" id="PRO_5045493417" description="peptidylprolyl isomerase" evidence="8">
    <location>
        <begin position="21"/>
        <end position="267"/>
    </location>
</feature>
<feature type="domain" description="PpiC" evidence="9">
    <location>
        <begin position="138"/>
        <end position="228"/>
    </location>
</feature>
<keyword evidence="4 8" id="KW-0732">Signal</keyword>
<protein>
    <recommendedName>
        <fullName evidence="3">peptidylprolyl isomerase</fullName>
        <ecNumber evidence="3">5.2.1.8</ecNumber>
    </recommendedName>
</protein>
<dbReference type="EC" id="5.2.1.8" evidence="3"/>
<dbReference type="EMBL" id="JBEWZI010000003">
    <property type="protein sequence ID" value="MET7013247.1"/>
    <property type="molecule type" value="Genomic_DNA"/>
</dbReference>
<dbReference type="SUPFAM" id="SSF109998">
    <property type="entry name" value="Triger factor/SurA peptide-binding domain-like"/>
    <property type="match status" value="1"/>
</dbReference>
<evidence type="ECO:0000256" key="2">
    <source>
        <dbReference type="ARBA" id="ARBA00007656"/>
    </source>
</evidence>
<gene>
    <name evidence="10" type="ORF">ABXR19_03535</name>
</gene>
<comment type="similarity">
    <text evidence="2">Belongs to the PpiC/parvulin rotamase family.</text>
</comment>
<evidence type="ECO:0000256" key="3">
    <source>
        <dbReference type="ARBA" id="ARBA00013194"/>
    </source>
</evidence>
<evidence type="ECO:0000256" key="4">
    <source>
        <dbReference type="ARBA" id="ARBA00022729"/>
    </source>
</evidence>
<dbReference type="SUPFAM" id="SSF54534">
    <property type="entry name" value="FKBP-like"/>
    <property type="match status" value="1"/>
</dbReference>
<dbReference type="PROSITE" id="PS50198">
    <property type="entry name" value="PPIC_PPIASE_2"/>
    <property type="match status" value="1"/>
</dbReference>
<dbReference type="InterPro" id="IPR027304">
    <property type="entry name" value="Trigger_fact/SurA_dom_sf"/>
</dbReference>
<evidence type="ECO:0000256" key="7">
    <source>
        <dbReference type="PROSITE-ProRule" id="PRU00278"/>
    </source>
</evidence>
<feature type="signal peptide" evidence="8">
    <location>
        <begin position="1"/>
        <end position="20"/>
    </location>
</feature>
<reference evidence="10 11" key="1">
    <citation type="submission" date="2024-07" db="EMBL/GenBank/DDBJ databases">
        <title>Uliginosibacterium flavum JJ3220;KACC:17644.</title>
        <authorList>
            <person name="Kim M.K."/>
        </authorList>
    </citation>
    <scope>NUCLEOTIDE SEQUENCE [LARGE SCALE GENOMIC DNA]</scope>
    <source>
        <strain evidence="10 11">KACC:17644</strain>
    </source>
</reference>
<evidence type="ECO:0000256" key="1">
    <source>
        <dbReference type="ARBA" id="ARBA00000971"/>
    </source>
</evidence>
<evidence type="ECO:0000256" key="6">
    <source>
        <dbReference type="ARBA" id="ARBA00023235"/>
    </source>
</evidence>
<dbReference type="InterPro" id="IPR000297">
    <property type="entry name" value="PPIase_PpiC"/>
</dbReference>
<dbReference type="Gene3D" id="3.10.50.40">
    <property type="match status" value="1"/>
</dbReference>
<dbReference type="PANTHER" id="PTHR47245:SF1">
    <property type="entry name" value="FOLDASE PROTEIN PRSA"/>
    <property type="match status" value="1"/>
</dbReference>
<keyword evidence="5 7" id="KW-0697">Rotamase</keyword>
<evidence type="ECO:0000313" key="11">
    <source>
        <dbReference type="Proteomes" id="UP001549691"/>
    </source>
</evidence>
<keyword evidence="11" id="KW-1185">Reference proteome</keyword>
<dbReference type="Pfam" id="PF00639">
    <property type="entry name" value="Rotamase"/>
    <property type="match status" value="1"/>
</dbReference>
<dbReference type="PANTHER" id="PTHR47245">
    <property type="entry name" value="PEPTIDYLPROLYL ISOMERASE"/>
    <property type="match status" value="1"/>
</dbReference>
<keyword evidence="6 7" id="KW-0413">Isomerase</keyword>
<comment type="catalytic activity">
    <reaction evidence="1">
        <text>[protein]-peptidylproline (omega=180) = [protein]-peptidylproline (omega=0)</text>
        <dbReference type="Rhea" id="RHEA:16237"/>
        <dbReference type="Rhea" id="RHEA-COMP:10747"/>
        <dbReference type="Rhea" id="RHEA-COMP:10748"/>
        <dbReference type="ChEBI" id="CHEBI:83833"/>
        <dbReference type="ChEBI" id="CHEBI:83834"/>
        <dbReference type="EC" id="5.2.1.8"/>
    </reaction>
</comment>
<dbReference type="InterPro" id="IPR046357">
    <property type="entry name" value="PPIase_dom_sf"/>
</dbReference>
<sequence>MKQYLTLGAAALVLALTLTACGDKNKEGSASKVLVKVNGAVISSDTLEWLLKEQLPPGTPVDEALRSKARDHLIQRETLLQAARKSGLDKDEAVKRRMEYVRDEQLVNAYLKDWMEKNKADDAKLKAEFDKRVAAAGDTEYKARHILVDKEEDAKAIIAKLQKGAKFADLAKASKDTGSAVTGGDLGWARPTTFVPEFAAALATLEKGKFTLEPVKSQFGFHVIQLDDTRKTPGPDFESVKGQLAQGLQQEALQAYIKDLVAKAKVE</sequence>
<dbReference type="GO" id="GO:0003755">
    <property type="term" value="F:peptidyl-prolyl cis-trans isomerase activity"/>
    <property type="evidence" value="ECO:0007669"/>
    <property type="project" value="UniProtKB-EC"/>
</dbReference>
<evidence type="ECO:0000259" key="9">
    <source>
        <dbReference type="PROSITE" id="PS50198"/>
    </source>
</evidence>
<dbReference type="Gene3D" id="1.10.8.1040">
    <property type="match status" value="1"/>
</dbReference>
<evidence type="ECO:0000313" key="10">
    <source>
        <dbReference type="EMBL" id="MET7013247.1"/>
    </source>
</evidence>
<dbReference type="Proteomes" id="UP001549691">
    <property type="component" value="Unassembled WGS sequence"/>
</dbReference>
<evidence type="ECO:0000256" key="8">
    <source>
        <dbReference type="SAM" id="SignalP"/>
    </source>
</evidence>
<comment type="caution">
    <text evidence="10">The sequence shown here is derived from an EMBL/GenBank/DDBJ whole genome shotgun (WGS) entry which is preliminary data.</text>
</comment>